<dbReference type="AlphaFoldDB" id="A0A2N5ZAT3"/>
<dbReference type="SUPFAM" id="SSF52540">
    <property type="entry name" value="P-loop containing nucleoside triphosphate hydrolases"/>
    <property type="match status" value="1"/>
</dbReference>
<evidence type="ECO:0000313" key="13">
    <source>
        <dbReference type="Proteomes" id="UP000234857"/>
    </source>
</evidence>
<evidence type="ECO:0000256" key="6">
    <source>
        <dbReference type="ARBA" id="ARBA00022840"/>
    </source>
</evidence>
<dbReference type="GO" id="GO:0005524">
    <property type="term" value="F:ATP binding"/>
    <property type="evidence" value="ECO:0007669"/>
    <property type="project" value="UniProtKB-KW"/>
</dbReference>
<keyword evidence="2" id="KW-0813">Transport</keyword>
<evidence type="ECO:0000256" key="7">
    <source>
        <dbReference type="ARBA" id="ARBA00022989"/>
    </source>
</evidence>
<dbReference type="Gene3D" id="3.40.50.300">
    <property type="entry name" value="P-loop containing nucleotide triphosphate hydrolases"/>
    <property type="match status" value="1"/>
</dbReference>
<feature type="transmembrane region" description="Helical" evidence="9">
    <location>
        <begin position="6"/>
        <end position="39"/>
    </location>
</feature>
<comment type="caution">
    <text evidence="12">The sequence shown here is derived from an EMBL/GenBank/DDBJ whole genome shotgun (WGS) entry which is preliminary data.</text>
</comment>
<reference evidence="12 13" key="1">
    <citation type="submission" date="2017-11" db="EMBL/GenBank/DDBJ databases">
        <title>Genome-resolved metagenomics identifies genetic mobility, metabolic interactions, and unexpected diversity in perchlorate-reducing communities.</title>
        <authorList>
            <person name="Barnum T.P."/>
            <person name="Figueroa I.A."/>
            <person name="Carlstrom C.I."/>
            <person name="Lucas L.N."/>
            <person name="Engelbrektson A.L."/>
            <person name="Coates J.D."/>
        </authorList>
    </citation>
    <scope>NUCLEOTIDE SEQUENCE [LARGE SCALE GENOMIC DNA]</scope>
    <source>
        <strain evidence="12">BM706</strain>
    </source>
</reference>
<organism evidence="12 13">
    <name type="scientific">Muiribacterium halophilum</name>
    <dbReference type="NCBI Taxonomy" id="2053465"/>
    <lineage>
        <taxon>Bacteria</taxon>
        <taxon>Candidatus Muiribacteriota</taxon>
        <taxon>Candidatus Muiribacteriia</taxon>
        <taxon>Candidatus Muiribacteriales</taxon>
        <taxon>Candidatus Muiribacteriaceae</taxon>
        <taxon>Candidatus Muiribacterium</taxon>
    </lineage>
</organism>
<keyword evidence="7 9" id="KW-1133">Transmembrane helix</keyword>
<dbReference type="InterPro" id="IPR036640">
    <property type="entry name" value="ABC1_TM_sf"/>
</dbReference>
<feature type="transmembrane region" description="Helical" evidence="9">
    <location>
        <begin position="99"/>
        <end position="123"/>
    </location>
</feature>
<dbReference type="PANTHER" id="PTHR43394:SF1">
    <property type="entry name" value="ATP-BINDING CASSETTE SUB-FAMILY B MEMBER 10, MITOCHONDRIAL"/>
    <property type="match status" value="1"/>
</dbReference>
<dbReference type="InterPro" id="IPR039421">
    <property type="entry name" value="Type_1_exporter"/>
</dbReference>
<evidence type="ECO:0000313" key="12">
    <source>
        <dbReference type="EMBL" id="PLX15770.1"/>
    </source>
</evidence>
<evidence type="ECO:0000256" key="3">
    <source>
        <dbReference type="ARBA" id="ARBA00022475"/>
    </source>
</evidence>
<dbReference type="SUPFAM" id="SSF90123">
    <property type="entry name" value="ABC transporter transmembrane region"/>
    <property type="match status" value="1"/>
</dbReference>
<sequence>MKDILVFIGVFVMMFLINKELSIMILLIIPLLIILTYFYQRTMRDAYRIVRKQIAKMNAFLSENFSGMFVIKAFNKENKGLQMFAENNNNMFAAQKKQVVLMSTFMPVINVLRFLSMAIILVYGGRKILRGQMMFGDMVAFFSYVEMFFRPIRSMAQKFNVLQSAQAALERVFTVLSDKKNDEYLGGDEKLEFKDSIIFDNVSFEYKKDKQVLKDVSFRINAGEKVAFVGHTGAGKTTIINLITQFYKNKKGKILIDDIDIREYDRDSLRANLAYVPQDVFIFSESIYYNIAFEERSVKRIDSIIEELQIEQFLNRQVNGLETEMLERGNSLSYGEKQLLAFARALYTDPQIIVLDEATSNIDSHTEDMIQGALERLLEGRTALIIAHRLSTIKNCDRIFVMNKGRIVESGKHDELLSKKGYYFKLYQYQSFN</sequence>
<dbReference type="PANTHER" id="PTHR43394">
    <property type="entry name" value="ATP-DEPENDENT PERMEASE MDL1, MITOCHONDRIAL"/>
    <property type="match status" value="1"/>
</dbReference>
<evidence type="ECO:0000256" key="5">
    <source>
        <dbReference type="ARBA" id="ARBA00022741"/>
    </source>
</evidence>
<keyword evidence="3" id="KW-1003">Cell membrane</keyword>
<dbReference type="InterPro" id="IPR003593">
    <property type="entry name" value="AAA+_ATPase"/>
</dbReference>
<proteinExistence type="predicted"/>
<evidence type="ECO:0000259" key="10">
    <source>
        <dbReference type="PROSITE" id="PS50893"/>
    </source>
</evidence>
<dbReference type="SMART" id="SM00382">
    <property type="entry name" value="AAA"/>
    <property type="match status" value="1"/>
</dbReference>
<evidence type="ECO:0000256" key="2">
    <source>
        <dbReference type="ARBA" id="ARBA00022448"/>
    </source>
</evidence>
<dbReference type="Pfam" id="PF00664">
    <property type="entry name" value="ABC_membrane"/>
    <property type="match status" value="1"/>
</dbReference>
<feature type="domain" description="ABC transporter" evidence="10">
    <location>
        <begin position="197"/>
        <end position="429"/>
    </location>
</feature>
<keyword evidence="4 9" id="KW-0812">Transmembrane</keyword>
<dbReference type="InterPro" id="IPR027417">
    <property type="entry name" value="P-loop_NTPase"/>
</dbReference>
<dbReference type="InterPro" id="IPR017871">
    <property type="entry name" value="ABC_transporter-like_CS"/>
</dbReference>
<dbReference type="GO" id="GO:0016887">
    <property type="term" value="F:ATP hydrolysis activity"/>
    <property type="evidence" value="ECO:0007669"/>
    <property type="project" value="InterPro"/>
</dbReference>
<evidence type="ECO:0000256" key="1">
    <source>
        <dbReference type="ARBA" id="ARBA00004651"/>
    </source>
</evidence>
<dbReference type="PROSITE" id="PS50929">
    <property type="entry name" value="ABC_TM1F"/>
    <property type="match status" value="1"/>
</dbReference>
<dbReference type="GO" id="GO:0015421">
    <property type="term" value="F:ABC-type oligopeptide transporter activity"/>
    <property type="evidence" value="ECO:0007669"/>
    <property type="project" value="TreeGrafter"/>
</dbReference>
<comment type="subcellular location">
    <subcellularLocation>
        <location evidence="1">Cell membrane</location>
        <topology evidence="1">Multi-pass membrane protein</topology>
    </subcellularLocation>
</comment>
<dbReference type="PROSITE" id="PS00211">
    <property type="entry name" value="ABC_TRANSPORTER_1"/>
    <property type="match status" value="1"/>
</dbReference>
<keyword evidence="6 12" id="KW-0067">ATP-binding</keyword>
<dbReference type="InterPro" id="IPR003439">
    <property type="entry name" value="ABC_transporter-like_ATP-bd"/>
</dbReference>
<protein>
    <submittedName>
        <fullName evidence="12">Antibiotic ABC transporter ATP-binding protein</fullName>
    </submittedName>
</protein>
<dbReference type="Gene3D" id="1.20.1560.10">
    <property type="entry name" value="ABC transporter type 1, transmembrane domain"/>
    <property type="match status" value="1"/>
</dbReference>
<dbReference type="EMBL" id="PKTG01000130">
    <property type="protein sequence ID" value="PLX15770.1"/>
    <property type="molecule type" value="Genomic_DNA"/>
</dbReference>
<feature type="domain" description="ABC transmembrane type-1" evidence="11">
    <location>
        <begin position="1"/>
        <end position="164"/>
    </location>
</feature>
<name>A0A2N5ZAT3_MUIH1</name>
<evidence type="ECO:0000256" key="8">
    <source>
        <dbReference type="ARBA" id="ARBA00023136"/>
    </source>
</evidence>
<evidence type="ECO:0000259" key="11">
    <source>
        <dbReference type="PROSITE" id="PS50929"/>
    </source>
</evidence>
<keyword evidence="5" id="KW-0547">Nucleotide-binding</keyword>
<evidence type="ECO:0000256" key="4">
    <source>
        <dbReference type="ARBA" id="ARBA00022692"/>
    </source>
</evidence>
<dbReference type="FunFam" id="3.40.50.300:FF:000221">
    <property type="entry name" value="Multidrug ABC transporter ATP-binding protein"/>
    <property type="match status" value="1"/>
</dbReference>
<dbReference type="InterPro" id="IPR011527">
    <property type="entry name" value="ABC1_TM_dom"/>
</dbReference>
<dbReference type="PROSITE" id="PS50893">
    <property type="entry name" value="ABC_TRANSPORTER_2"/>
    <property type="match status" value="1"/>
</dbReference>
<dbReference type="Pfam" id="PF00005">
    <property type="entry name" value="ABC_tran"/>
    <property type="match status" value="1"/>
</dbReference>
<accession>A0A2N5ZAT3</accession>
<evidence type="ECO:0000256" key="9">
    <source>
        <dbReference type="SAM" id="Phobius"/>
    </source>
</evidence>
<keyword evidence="8 9" id="KW-0472">Membrane</keyword>
<dbReference type="GO" id="GO:0005886">
    <property type="term" value="C:plasma membrane"/>
    <property type="evidence" value="ECO:0007669"/>
    <property type="project" value="UniProtKB-SubCell"/>
</dbReference>
<dbReference type="Proteomes" id="UP000234857">
    <property type="component" value="Unassembled WGS sequence"/>
</dbReference>
<gene>
    <name evidence="12" type="ORF">C0601_12400</name>
</gene>